<dbReference type="Gene3D" id="1.10.3210.10">
    <property type="entry name" value="Hypothetical protein af1432"/>
    <property type="match status" value="1"/>
</dbReference>
<dbReference type="InterPro" id="IPR003607">
    <property type="entry name" value="HD/PDEase_dom"/>
</dbReference>
<sequence length="271" mass="30779">MKSLAADIMRAIEDNSLTLPTLPEIALRIRQCEKDPNLDIIGLTRIIEQDPATTAQLLRIANSPLVRREVKVADLSKAISLLGMNYCAKVAISYSTRQLFNSKNPSSEEKMREIWHHSLNVACHCYVLASKAKLVPEEAFLAGLLHKIGALPIITMSDKKSCYSLEELNSTINDIHPMLGESILSHWQFPRSIADIPQNYQDQNRYINKIDLCDLVTIANNRVCNEEQFIPWENVSALTRFGWHSSIIDSEFNNLSMEIELAHDVFEFRAR</sequence>
<comment type="caution">
    <text evidence="2">The sequence shown here is derived from an EMBL/GenBank/DDBJ whole genome shotgun (WGS) entry which is preliminary data.</text>
</comment>
<name>A0A1Y5I0D8_OLEAN</name>
<protein>
    <recommendedName>
        <fullName evidence="1">HDOD domain-containing protein</fullName>
    </recommendedName>
</protein>
<dbReference type="Pfam" id="PF08668">
    <property type="entry name" value="HDOD"/>
    <property type="match status" value="1"/>
</dbReference>
<dbReference type="SUPFAM" id="SSF109604">
    <property type="entry name" value="HD-domain/PDEase-like"/>
    <property type="match status" value="1"/>
</dbReference>
<gene>
    <name evidence="2" type="ORF">A9R00_00250</name>
</gene>
<dbReference type="PANTHER" id="PTHR33525">
    <property type="match status" value="1"/>
</dbReference>
<accession>A0A1Y5I0D8</accession>
<dbReference type="AlphaFoldDB" id="A0A1Y5I0D8"/>
<dbReference type="InterPro" id="IPR052340">
    <property type="entry name" value="RNase_Y/CdgJ"/>
</dbReference>
<dbReference type="InterPro" id="IPR013976">
    <property type="entry name" value="HDOD"/>
</dbReference>
<organism evidence="2 3">
    <name type="scientific">Oleispira antarctica</name>
    <dbReference type="NCBI Taxonomy" id="188908"/>
    <lineage>
        <taxon>Bacteria</taxon>
        <taxon>Pseudomonadati</taxon>
        <taxon>Pseudomonadota</taxon>
        <taxon>Gammaproteobacteria</taxon>
        <taxon>Oceanospirillales</taxon>
        <taxon>Oceanospirillaceae</taxon>
        <taxon>Oleispira</taxon>
    </lineage>
</organism>
<evidence type="ECO:0000313" key="2">
    <source>
        <dbReference type="EMBL" id="OUS41574.1"/>
    </source>
</evidence>
<dbReference type="CDD" id="cd00077">
    <property type="entry name" value="HDc"/>
    <property type="match status" value="1"/>
</dbReference>
<reference evidence="3" key="1">
    <citation type="journal article" date="2017" name="Proc. Natl. Acad. Sci. U.S.A.">
        <title>Simulation of Deepwater Horizon oil plume reveals substrate specialization within a complex community of hydrocarbon degraders.</title>
        <authorList>
            <person name="Hu P."/>
            <person name="Dubinsky E.A."/>
            <person name="Probst A.J."/>
            <person name="Wang J."/>
            <person name="Sieber C.M.K."/>
            <person name="Tom L.M."/>
            <person name="Gardinali P."/>
            <person name="Banfield J.F."/>
            <person name="Atlas R.M."/>
            <person name="Andersen G.L."/>
        </authorList>
    </citation>
    <scope>NUCLEOTIDE SEQUENCE [LARGE SCALE GENOMIC DNA]</scope>
</reference>
<proteinExistence type="predicted"/>
<dbReference type="Proteomes" id="UP000227088">
    <property type="component" value="Unassembled WGS sequence"/>
</dbReference>
<dbReference type="PANTHER" id="PTHR33525:SF3">
    <property type="entry name" value="RIBONUCLEASE Y"/>
    <property type="match status" value="1"/>
</dbReference>
<feature type="domain" description="HDOD" evidence="1">
    <location>
        <begin position="19"/>
        <end position="203"/>
    </location>
</feature>
<dbReference type="PROSITE" id="PS51833">
    <property type="entry name" value="HDOD"/>
    <property type="match status" value="1"/>
</dbReference>
<evidence type="ECO:0000313" key="3">
    <source>
        <dbReference type="Proteomes" id="UP000227088"/>
    </source>
</evidence>
<evidence type="ECO:0000259" key="1">
    <source>
        <dbReference type="PROSITE" id="PS51833"/>
    </source>
</evidence>
<dbReference type="EMBL" id="MABE01000014">
    <property type="protein sequence ID" value="OUS41574.1"/>
    <property type="molecule type" value="Genomic_DNA"/>
</dbReference>